<feature type="transmembrane region" description="Helical" evidence="9">
    <location>
        <begin position="91"/>
        <end position="109"/>
    </location>
</feature>
<feature type="transmembrane region" description="Helical" evidence="9">
    <location>
        <begin position="288"/>
        <end position="308"/>
    </location>
</feature>
<dbReference type="Proteomes" id="UP000887540">
    <property type="component" value="Unplaced"/>
</dbReference>
<feature type="transmembrane region" description="Helical" evidence="9">
    <location>
        <begin position="21"/>
        <end position="43"/>
    </location>
</feature>
<evidence type="ECO:0000313" key="11">
    <source>
        <dbReference type="WBParaSite" id="ACRNAN_scaffold117.g22482.t1"/>
    </source>
</evidence>
<dbReference type="AlphaFoldDB" id="A0A914CK36"/>
<keyword evidence="6" id="KW-0325">Glycoprotein</keyword>
<keyword evidence="3 9" id="KW-0812">Transmembrane</keyword>
<comment type="subcellular location">
    <subcellularLocation>
        <location evidence="1">Membrane</location>
        <topology evidence="1">Multi-pass membrane protein</topology>
    </subcellularLocation>
</comment>
<feature type="transmembrane region" description="Helical" evidence="9">
    <location>
        <begin position="248"/>
        <end position="268"/>
    </location>
</feature>
<evidence type="ECO:0000256" key="8">
    <source>
        <dbReference type="ARBA" id="ARBA00041910"/>
    </source>
</evidence>
<evidence type="ECO:0000256" key="3">
    <source>
        <dbReference type="ARBA" id="ARBA00022692"/>
    </source>
</evidence>
<evidence type="ECO:0000256" key="7">
    <source>
        <dbReference type="ARBA" id="ARBA00040302"/>
    </source>
</evidence>
<keyword evidence="10" id="KW-1185">Reference proteome</keyword>
<dbReference type="PANTHER" id="PTHR23294:SF0">
    <property type="entry name" value="UNC93-LIKE PROTEIN MFSD11"/>
    <property type="match status" value="1"/>
</dbReference>
<dbReference type="Gene3D" id="1.20.1250.20">
    <property type="entry name" value="MFS general substrate transporter like domains"/>
    <property type="match status" value="2"/>
</dbReference>
<evidence type="ECO:0000256" key="9">
    <source>
        <dbReference type="SAM" id="Phobius"/>
    </source>
</evidence>
<protein>
    <recommendedName>
        <fullName evidence="7">UNC93-like protein MFSD11</fullName>
    </recommendedName>
    <alternativeName>
        <fullName evidence="8">Major facilitator superfamily domain-containing protein 11</fullName>
    </alternativeName>
</protein>
<proteinExistence type="inferred from homology"/>
<dbReference type="InterPro" id="IPR010291">
    <property type="entry name" value="Ion_channel_UNC-93"/>
</dbReference>
<comment type="similarity">
    <text evidence="2">Belongs to the unc-93 family.</text>
</comment>
<evidence type="ECO:0000256" key="6">
    <source>
        <dbReference type="ARBA" id="ARBA00023180"/>
    </source>
</evidence>
<keyword evidence="5 9" id="KW-0472">Membrane</keyword>
<keyword evidence="4 9" id="KW-1133">Transmembrane helix</keyword>
<evidence type="ECO:0000256" key="4">
    <source>
        <dbReference type="ARBA" id="ARBA00022989"/>
    </source>
</evidence>
<accession>A0A914CK36</accession>
<evidence type="ECO:0000313" key="10">
    <source>
        <dbReference type="Proteomes" id="UP000887540"/>
    </source>
</evidence>
<dbReference type="SUPFAM" id="SSF103473">
    <property type="entry name" value="MFS general substrate transporter"/>
    <property type="match status" value="1"/>
</dbReference>
<feature type="transmembrane region" description="Helical" evidence="9">
    <location>
        <begin position="396"/>
        <end position="414"/>
    </location>
</feature>
<feature type="transmembrane region" description="Helical" evidence="9">
    <location>
        <begin position="63"/>
        <end position="84"/>
    </location>
</feature>
<reference evidence="11" key="1">
    <citation type="submission" date="2022-11" db="UniProtKB">
        <authorList>
            <consortium name="WormBaseParasite"/>
        </authorList>
    </citation>
    <scope>IDENTIFICATION</scope>
</reference>
<feature type="transmembrane region" description="Helical" evidence="9">
    <location>
        <begin position="357"/>
        <end position="375"/>
    </location>
</feature>
<evidence type="ECO:0000256" key="2">
    <source>
        <dbReference type="ARBA" id="ARBA00009172"/>
    </source>
</evidence>
<feature type="transmembrane region" description="Helical" evidence="9">
    <location>
        <begin position="188"/>
        <end position="207"/>
    </location>
</feature>
<evidence type="ECO:0000256" key="5">
    <source>
        <dbReference type="ARBA" id="ARBA00023136"/>
    </source>
</evidence>
<dbReference type="GO" id="GO:0016020">
    <property type="term" value="C:membrane"/>
    <property type="evidence" value="ECO:0007669"/>
    <property type="project" value="UniProtKB-SubCell"/>
</dbReference>
<dbReference type="InterPro" id="IPR036259">
    <property type="entry name" value="MFS_trans_sf"/>
</dbReference>
<evidence type="ECO:0000256" key="1">
    <source>
        <dbReference type="ARBA" id="ARBA00004141"/>
    </source>
</evidence>
<feature type="transmembrane region" description="Helical" evidence="9">
    <location>
        <begin position="152"/>
        <end position="172"/>
    </location>
</feature>
<dbReference type="WBParaSite" id="ACRNAN_scaffold117.g22482.t1">
    <property type="protein sequence ID" value="ACRNAN_scaffold117.g22482.t1"/>
    <property type="gene ID" value="ACRNAN_scaffold117.g22482"/>
</dbReference>
<feature type="transmembrane region" description="Helical" evidence="9">
    <location>
        <begin position="420"/>
        <end position="439"/>
    </location>
</feature>
<organism evidence="10 11">
    <name type="scientific">Acrobeloides nanus</name>
    <dbReference type="NCBI Taxonomy" id="290746"/>
    <lineage>
        <taxon>Eukaryota</taxon>
        <taxon>Metazoa</taxon>
        <taxon>Ecdysozoa</taxon>
        <taxon>Nematoda</taxon>
        <taxon>Chromadorea</taxon>
        <taxon>Rhabditida</taxon>
        <taxon>Tylenchina</taxon>
        <taxon>Cephalobomorpha</taxon>
        <taxon>Cephaloboidea</taxon>
        <taxon>Cephalobidae</taxon>
        <taxon>Acrobeloides</taxon>
    </lineage>
</organism>
<dbReference type="Pfam" id="PF05978">
    <property type="entry name" value="UNC-93"/>
    <property type="match status" value="1"/>
</dbReference>
<dbReference type="InterPro" id="IPR051617">
    <property type="entry name" value="UNC-93-like_regulator"/>
</dbReference>
<dbReference type="PANTHER" id="PTHR23294">
    <property type="entry name" value="ET TRANSLATION PRODUCT-RELATED"/>
    <property type="match status" value="1"/>
</dbReference>
<name>A0A914CK36_9BILA</name>
<sequence>MCRFIRLVLLRMGILLNQNTLNVLQLATGFFLVFFAFNSQGFIEETVLNSYADRGVLPKHVGYLSLAIIYGVFTFTNFIAAPIVGALKARWSIVFGAACYAIFLAGFLFVNEAYILASSGVLGLGAAVIWTAQGKYLSLNSNEETAGKHSGIFWAISQACLAGGGLFLYFVFHTKDSKEDISESTTRLLYTVFLAVTIVGIVILALLRMPGNAPLLEANNGSGNPDEPELTTWETLKSTFRLLKTKRMIFVSFAFMYTGIELSFWSGIYPTSIANTKYFTYNTYSLTALTAIAQGLGQACSGFLFGILSAKTKRFGRSSIVLLGTIIHLLVFVGVYVNLPKDAPLEKTDDKGLINPSIALVLVCGFFLNFGDACWNTQCFSFLISRYPTKSAQAFSLFKFFQSLLTCAAFFYGTKLQLQWHILILVVGAIVGCISFFVADKLPEDEEETNHHHD</sequence>
<feature type="transmembrane region" description="Helical" evidence="9">
    <location>
        <begin position="320"/>
        <end position="337"/>
    </location>
</feature>
<feature type="transmembrane region" description="Helical" evidence="9">
    <location>
        <begin position="115"/>
        <end position="132"/>
    </location>
</feature>